<name>A0ACA9STY9_9GLOM</name>
<keyword evidence="2" id="KW-1185">Reference proteome</keyword>
<evidence type="ECO:0000313" key="1">
    <source>
        <dbReference type="EMBL" id="CAG8847243.1"/>
    </source>
</evidence>
<proteinExistence type="predicted"/>
<accession>A0ACA9STY9</accession>
<organism evidence="1 2">
    <name type="scientific">Racocetra persica</name>
    <dbReference type="NCBI Taxonomy" id="160502"/>
    <lineage>
        <taxon>Eukaryota</taxon>
        <taxon>Fungi</taxon>
        <taxon>Fungi incertae sedis</taxon>
        <taxon>Mucoromycota</taxon>
        <taxon>Glomeromycotina</taxon>
        <taxon>Glomeromycetes</taxon>
        <taxon>Diversisporales</taxon>
        <taxon>Gigasporaceae</taxon>
        <taxon>Racocetra</taxon>
    </lineage>
</organism>
<sequence>MKWLQKSADKENVMALHLLGKCYQKGRGTHLNVSKGFELFMQATEGGSPEAQCDVGQCFEFGHGTAKDLGKAFDWYRKSASNGVGCYTDLER</sequence>
<reference evidence="1" key="1">
    <citation type="submission" date="2021-06" db="EMBL/GenBank/DDBJ databases">
        <authorList>
            <person name="Kallberg Y."/>
            <person name="Tangrot J."/>
            <person name="Rosling A."/>
        </authorList>
    </citation>
    <scope>NUCLEOTIDE SEQUENCE</scope>
    <source>
        <strain evidence="1">MA461A</strain>
    </source>
</reference>
<protein>
    <submittedName>
        <fullName evidence="1">8076_t:CDS:1</fullName>
    </submittedName>
</protein>
<feature type="non-terminal residue" evidence="1">
    <location>
        <position position="92"/>
    </location>
</feature>
<dbReference type="EMBL" id="CAJVQC010154986">
    <property type="protein sequence ID" value="CAG8847243.1"/>
    <property type="molecule type" value="Genomic_DNA"/>
</dbReference>
<evidence type="ECO:0000313" key="2">
    <source>
        <dbReference type="Proteomes" id="UP000789920"/>
    </source>
</evidence>
<dbReference type="Proteomes" id="UP000789920">
    <property type="component" value="Unassembled WGS sequence"/>
</dbReference>
<gene>
    <name evidence="1" type="ORF">RPERSI_LOCUS34540</name>
</gene>
<comment type="caution">
    <text evidence="1">The sequence shown here is derived from an EMBL/GenBank/DDBJ whole genome shotgun (WGS) entry which is preliminary data.</text>
</comment>
<feature type="non-terminal residue" evidence="1">
    <location>
        <position position="1"/>
    </location>
</feature>